<evidence type="ECO:0000313" key="2">
    <source>
        <dbReference type="EMBL" id="HAF6280234.1"/>
    </source>
</evidence>
<proteinExistence type="predicted"/>
<gene>
    <name evidence="2" type="ORF">G9F26_004453</name>
</gene>
<sequence>MAFVLKSKLNIDIYNKRINRTMPFLGIDGVEQNSAQNLLSQMTVGIAGAGGIGGAMAVRLARFGVKKIKIADPDTFDYNNINRQLGACLKNIGKNKARVVGEMAYELAEDVDIEIYDEGINEETAADFVKGCDLILDQVDFSLLKEKFALHRAFRKESSCKAILACSVIGWTAHLYKFLKTSLPVEEWYSFSNEESISSLADSDKTERMLKLWAPRFPLYPSFKNIMQWIKETDALPIFAGSPPVAEGLLTQRAILCLLDKEYPPYATTLPPIPSIYIYDAAQLNGAIYHSDGNIKNQMEIDQFNSQLEINKNEK</sequence>
<dbReference type="InterPro" id="IPR000594">
    <property type="entry name" value="ThiF_NAD_FAD-bd"/>
</dbReference>
<protein>
    <submittedName>
        <fullName evidence="2">Thiamine biosynthesis protein ThiF</fullName>
    </submittedName>
</protein>
<dbReference type="GO" id="GO:0061504">
    <property type="term" value="P:cyclic threonylcarbamoyladenosine biosynthetic process"/>
    <property type="evidence" value="ECO:0007669"/>
    <property type="project" value="TreeGrafter"/>
</dbReference>
<dbReference type="GO" id="GO:0061503">
    <property type="term" value="F:tRNA threonylcarbamoyladenosine dehydratase"/>
    <property type="evidence" value="ECO:0007669"/>
    <property type="project" value="TreeGrafter"/>
</dbReference>
<dbReference type="AlphaFoldDB" id="A0A750HYZ6"/>
<dbReference type="Gene3D" id="3.40.50.720">
    <property type="entry name" value="NAD(P)-binding Rossmann-like Domain"/>
    <property type="match status" value="1"/>
</dbReference>
<evidence type="ECO:0000259" key="1">
    <source>
        <dbReference type="Pfam" id="PF00899"/>
    </source>
</evidence>
<dbReference type="PANTHER" id="PTHR43267">
    <property type="entry name" value="TRNA THREONYLCARBAMOYLADENOSINE DEHYDRATASE"/>
    <property type="match status" value="1"/>
</dbReference>
<dbReference type="InterPro" id="IPR045886">
    <property type="entry name" value="ThiF/MoeB/HesA"/>
</dbReference>
<comment type="caution">
    <text evidence="2">The sequence shown here is derived from an EMBL/GenBank/DDBJ whole genome shotgun (WGS) entry which is preliminary data.</text>
</comment>
<dbReference type="PANTHER" id="PTHR43267:SF1">
    <property type="entry name" value="TRNA THREONYLCARBAMOYLADENOSINE DEHYDRATASE"/>
    <property type="match status" value="1"/>
</dbReference>
<reference evidence="2" key="2">
    <citation type="submission" date="2020-02" db="EMBL/GenBank/DDBJ databases">
        <authorList>
            <consortium name="NCBI Pathogen Detection Project"/>
        </authorList>
    </citation>
    <scope>NUCLEOTIDE SEQUENCE</scope>
    <source>
        <strain evidence="2">MA.CK_93/00002981</strain>
    </source>
</reference>
<name>A0A750HYZ6_SALER</name>
<dbReference type="SUPFAM" id="SSF69572">
    <property type="entry name" value="Activating enzymes of the ubiquitin-like proteins"/>
    <property type="match status" value="1"/>
</dbReference>
<feature type="domain" description="THIF-type NAD/FAD binding fold" evidence="1">
    <location>
        <begin position="34"/>
        <end position="179"/>
    </location>
</feature>
<accession>A0A750HYZ6</accession>
<dbReference type="CDD" id="cd01483">
    <property type="entry name" value="E1_enzyme_family"/>
    <property type="match status" value="1"/>
</dbReference>
<dbReference type="InterPro" id="IPR035985">
    <property type="entry name" value="Ubiquitin-activating_enz"/>
</dbReference>
<reference evidence="2" key="1">
    <citation type="journal article" date="2018" name="Genome Biol.">
        <title>SKESA: strategic k-mer extension for scrupulous assemblies.</title>
        <authorList>
            <person name="Souvorov A."/>
            <person name="Agarwala R."/>
            <person name="Lipman D.J."/>
        </authorList>
    </citation>
    <scope>NUCLEOTIDE SEQUENCE</scope>
    <source>
        <strain evidence="2">MA.CK_93/00002981</strain>
    </source>
</reference>
<dbReference type="Pfam" id="PF00899">
    <property type="entry name" value="ThiF"/>
    <property type="match status" value="1"/>
</dbReference>
<dbReference type="EMBL" id="DAAVPZ010000043">
    <property type="protein sequence ID" value="HAF6280234.1"/>
    <property type="molecule type" value="Genomic_DNA"/>
</dbReference>
<organism evidence="2">
    <name type="scientific">Salmonella enterica</name>
    <name type="common">Salmonella choleraesuis</name>
    <dbReference type="NCBI Taxonomy" id="28901"/>
    <lineage>
        <taxon>Bacteria</taxon>
        <taxon>Pseudomonadati</taxon>
        <taxon>Pseudomonadota</taxon>
        <taxon>Gammaproteobacteria</taxon>
        <taxon>Enterobacterales</taxon>
        <taxon>Enterobacteriaceae</taxon>
        <taxon>Salmonella</taxon>
    </lineage>
</organism>
<dbReference type="GO" id="GO:0008641">
    <property type="term" value="F:ubiquitin-like modifier activating enzyme activity"/>
    <property type="evidence" value="ECO:0007669"/>
    <property type="project" value="InterPro"/>
</dbReference>